<sequence>MASTLPVRTHRHTGTPWRRCPRRPRRSTRRRGRSTTEAGLWRHAQSDDVLGPVVRQQGSTYADDEDSAGAASPAVASSSTDARAAAAACLSCACRVTAAACSDSALAYHAVASPWRRESRSSSSAQLRASRSASAAFSRSLVRLHQNRLVVAPQPIDHR</sequence>
<dbReference type="Proteomes" id="UP000000768">
    <property type="component" value="Chromosome 6"/>
</dbReference>
<feature type="compositionally biased region" description="Low complexity" evidence="1">
    <location>
        <begin position="68"/>
        <end position="77"/>
    </location>
</feature>
<protein>
    <submittedName>
        <fullName evidence="2">Uncharacterized protein</fullName>
    </submittedName>
</protein>
<dbReference type="Gramene" id="KXG26398">
    <property type="protein sequence ID" value="KXG26398"/>
    <property type="gene ID" value="SORBI_3006G094400"/>
</dbReference>
<reference evidence="3" key="2">
    <citation type="journal article" date="2018" name="Plant J.">
        <title>The Sorghum bicolor reference genome: improved assembly, gene annotations, a transcriptome atlas, and signatures of genome organization.</title>
        <authorList>
            <person name="McCormick R.F."/>
            <person name="Truong S.K."/>
            <person name="Sreedasyam A."/>
            <person name="Jenkins J."/>
            <person name="Shu S."/>
            <person name="Sims D."/>
            <person name="Kennedy M."/>
            <person name="Amirebrahimi M."/>
            <person name="Weers B.D."/>
            <person name="McKinley B."/>
            <person name="Mattison A."/>
            <person name="Morishige D.T."/>
            <person name="Grimwood J."/>
            <person name="Schmutz J."/>
            <person name="Mullet J.E."/>
        </authorList>
    </citation>
    <scope>NUCLEOTIDE SEQUENCE [LARGE SCALE GENOMIC DNA]</scope>
    <source>
        <strain evidence="3">cv. BTx623</strain>
    </source>
</reference>
<dbReference type="EMBL" id="CM000765">
    <property type="protein sequence ID" value="KXG26398.1"/>
    <property type="molecule type" value="Genomic_DNA"/>
</dbReference>
<evidence type="ECO:0000256" key="1">
    <source>
        <dbReference type="SAM" id="MobiDB-lite"/>
    </source>
</evidence>
<feature type="compositionally biased region" description="Basic residues" evidence="1">
    <location>
        <begin position="8"/>
        <end position="33"/>
    </location>
</feature>
<reference evidence="2 3" key="1">
    <citation type="journal article" date="2009" name="Nature">
        <title>The Sorghum bicolor genome and the diversification of grasses.</title>
        <authorList>
            <person name="Paterson A.H."/>
            <person name="Bowers J.E."/>
            <person name="Bruggmann R."/>
            <person name="Dubchak I."/>
            <person name="Grimwood J."/>
            <person name="Gundlach H."/>
            <person name="Haberer G."/>
            <person name="Hellsten U."/>
            <person name="Mitros T."/>
            <person name="Poliakov A."/>
            <person name="Schmutz J."/>
            <person name="Spannagl M."/>
            <person name="Tang H."/>
            <person name="Wang X."/>
            <person name="Wicker T."/>
            <person name="Bharti A.K."/>
            <person name="Chapman J."/>
            <person name="Feltus F.A."/>
            <person name="Gowik U."/>
            <person name="Grigoriev I.V."/>
            <person name="Lyons E."/>
            <person name="Maher C.A."/>
            <person name="Martis M."/>
            <person name="Narechania A."/>
            <person name="Otillar R.P."/>
            <person name="Penning B.W."/>
            <person name="Salamov A.A."/>
            <person name="Wang Y."/>
            <person name="Zhang L."/>
            <person name="Carpita N.C."/>
            <person name="Freeling M."/>
            <person name="Gingle A.R."/>
            <person name="Hash C.T."/>
            <person name="Keller B."/>
            <person name="Klein P."/>
            <person name="Kresovich S."/>
            <person name="McCann M.C."/>
            <person name="Ming R."/>
            <person name="Peterson D.G."/>
            <person name="Mehboob-ur-Rahman"/>
            <person name="Ware D."/>
            <person name="Westhoff P."/>
            <person name="Mayer K.F."/>
            <person name="Messing J."/>
            <person name="Rokhsar D.S."/>
        </authorList>
    </citation>
    <scope>NUCLEOTIDE SEQUENCE [LARGE SCALE GENOMIC DNA]</scope>
    <source>
        <strain evidence="3">cv. BTx623</strain>
    </source>
</reference>
<evidence type="ECO:0000313" key="3">
    <source>
        <dbReference type="Proteomes" id="UP000000768"/>
    </source>
</evidence>
<gene>
    <name evidence="2" type="ORF">SORBI_3006G094400</name>
</gene>
<accession>A0A1B6PL54</accession>
<evidence type="ECO:0000313" key="2">
    <source>
        <dbReference type="EMBL" id="KXG26398.1"/>
    </source>
</evidence>
<proteinExistence type="predicted"/>
<dbReference type="AlphaFoldDB" id="A0A1B6PL54"/>
<keyword evidence="3" id="KW-1185">Reference proteome</keyword>
<organism evidence="2 3">
    <name type="scientific">Sorghum bicolor</name>
    <name type="common">Sorghum</name>
    <name type="synonym">Sorghum vulgare</name>
    <dbReference type="NCBI Taxonomy" id="4558"/>
    <lineage>
        <taxon>Eukaryota</taxon>
        <taxon>Viridiplantae</taxon>
        <taxon>Streptophyta</taxon>
        <taxon>Embryophyta</taxon>
        <taxon>Tracheophyta</taxon>
        <taxon>Spermatophyta</taxon>
        <taxon>Magnoliopsida</taxon>
        <taxon>Liliopsida</taxon>
        <taxon>Poales</taxon>
        <taxon>Poaceae</taxon>
        <taxon>PACMAD clade</taxon>
        <taxon>Panicoideae</taxon>
        <taxon>Andropogonodae</taxon>
        <taxon>Andropogoneae</taxon>
        <taxon>Sorghinae</taxon>
        <taxon>Sorghum</taxon>
    </lineage>
</organism>
<feature type="region of interest" description="Disordered" evidence="1">
    <location>
        <begin position="1"/>
        <end position="77"/>
    </location>
</feature>
<name>A0A1B6PL54_SORBI</name>
<dbReference type="InParanoid" id="A0A1B6PL54"/>